<dbReference type="AlphaFoldDB" id="A0A4Y9T4R2"/>
<evidence type="ECO:0000313" key="1">
    <source>
        <dbReference type="EMBL" id="TFW34667.1"/>
    </source>
</evidence>
<dbReference type="EMBL" id="SPUM01000023">
    <property type="protein sequence ID" value="TFW34667.1"/>
    <property type="molecule type" value="Genomic_DNA"/>
</dbReference>
<dbReference type="Proteomes" id="UP000297258">
    <property type="component" value="Unassembled WGS sequence"/>
</dbReference>
<gene>
    <name evidence="1" type="ORF">E4O92_03655</name>
</gene>
<accession>A0A4Y9T4R2</accession>
<proteinExistence type="predicted"/>
<sequence>MNDVLFPRYAAAIGAADLARIATPAQIPDAFTLTGEGRLRACYIPFESVNTGARVVIVGITPGFNQWKNAIKEAQRQLSSGADPFLGRKDKAALSSKTDSGRIDAARVALLAQMAALVGGQVR</sequence>
<comment type="caution">
    <text evidence="1">The sequence shown here is derived from an EMBL/GenBank/DDBJ whole genome shotgun (WGS) entry which is preliminary data.</text>
</comment>
<dbReference type="OrthoDB" id="573462at2"/>
<evidence type="ECO:0000313" key="2">
    <source>
        <dbReference type="Proteomes" id="UP000297258"/>
    </source>
</evidence>
<dbReference type="RefSeq" id="WP_135188394.1">
    <property type="nucleotide sequence ID" value="NZ_SPUM01000023.1"/>
</dbReference>
<organism evidence="1 2">
    <name type="scientific">Massilia horti</name>
    <dbReference type="NCBI Taxonomy" id="2562153"/>
    <lineage>
        <taxon>Bacteria</taxon>
        <taxon>Pseudomonadati</taxon>
        <taxon>Pseudomonadota</taxon>
        <taxon>Betaproteobacteria</taxon>
        <taxon>Burkholderiales</taxon>
        <taxon>Oxalobacteraceae</taxon>
        <taxon>Telluria group</taxon>
        <taxon>Massilia</taxon>
    </lineage>
</organism>
<keyword evidence="2" id="KW-1185">Reference proteome</keyword>
<name>A0A4Y9T4R2_9BURK</name>
<protein>
    <submittedName>
        <fullName evidence="1">Uncharacterized protein</fullName>
    </submittedName>
</protein>
<reference evidence="1 2" key="1">
    <citation type="submission" date="2019-03" db="EMBL/GenBank/DDBJ databases">
        <title>Draft genome of Massilia hortus sp. nov., a novel bacterial species of the Oxalobacteraceae family.</title>
        <authorList>
            <person name="Peta V."/>
            <person name="Raths R."/>
            <person name="Bucking H."/>
        </authorList>
    </citation>
    <scope>NUCLEOTIDE SEQUENCE [LARGE SCALE GENOMIC DNA]</scope>
    <source>
        <strain evidence="1 2">ONC3</strain>
    </source>
</reference>